<gene>
    <name evidence="2" type="ORF">CKAH01_11418</name>
</gene>
<dbReference type="AlphaFoldDB" id="A0AAD9YV79"/>
<organism evidence="2 3">
    <name type="scientific">Colletotrichum kahawae</name>
    <name type="common">Coffee berry disease fungus</name>
    <dbReference type="NCBI Taxonomy" id="34407"/>
    <lineage>
        <taxon>Eukaryota</taxon>
        <taxon>Fungi</taxon>
        <taxon>Dikarya</taxon>
        <taxon>Ascomycota</taxon>
        <taxon>Pezizomycotina</taxon>
        <taxon>Sordariomycetes</taxon>
        <taxon>Hypocreomycetidae</taxon>
        <taxon>Glomerellales</taxon>
        <taxon>Glomerellaceae</taxon>
        <taxon>Colletotrichum</taxon>
        <taxon>Colletotrichum gloeosporioides species complex</taxon>
    </lineage>
</organism>
<comment type="caution">
    <text evidence="2">The sequence shown here is derived from an EMBL/GenBank/DDBJ whole genome shotgun (WGS) entry which is preliminary data.</text>
</comment>
<keyword evidence="3" id="KW-1185">Reference proteome</keyword>
<sequence length="257" mass="28477">MRMSRTTHSSSGKEITKSENPKEFESLPSFGSLSEYDIDGVTEARLWELEAGRLFEALGGPRLFLEAATMAPGPDKSNTDAFDQVELLASPVLSALAIYGLDDQSSLKYQQSYKDLGTDSVSETAIRRLERRFGLVVDVLEFSNFRHPPACKGAYDYEPDIPAESAPEKAASIISDTDGRRYYALIDYLTATVACHVASGFEDDGSHRPKSYWQVITLTVIAKMAVKMKILDSYVKAYLFDMSLVQGVFQRLSIKIG</sequence>
<feature type="compositionally biased region" description="Basic and acidic residues" evidence="1">
    <location>
        <begin position="14"/>
        <end position="25"/>
    </location>
</feature>
<feature type="compositionally biased region" description="Polar residues" evidence="1">
    <location>
        <begin position="1"/>
        <end position="13"/>
    </location>
</feature>
<name>A0AAD9YV79_COLKA</name>
<feature type="region of interest" description="Disordered" evidence="1">
    <location>
        <begin position="1"/>
        <end position="28"/>
    </location>
</feature>
<proteinExistence type="predicted"/>
<dbReference type="EMBL" id="VYYT01000005">
    <property type="protein sequence ID" value="KAK2779159.1"/>
    <property type="molecule type" value="Genomic_DNA"/>
</dbReference>
<evidence type="ECO:0000313" key="2">
    <source>
        <dbReference type="EMBL" id="KAK2779159.1"/>
    </source>
</evidence>
<accession>A0AAD9YV79</accession>
<protein>
    <submittedName>
        <fullName evidence="2">Uncharacterized protein</fullName>
    </submittedName>
</protein>
<dbReference type="Proteomes" id="UP001281614">
    <property type="component" value="Unassembled WGS sequence"/>
</dbReference>
<evidence type="ECO:0000256" key="1">
    <source>
        <dbReference type="SAM" id="MobiDB-lite"/>
    </source>
</evidence>
<reference evidence="2" key="1">
    <citation type="submission" date="2023-02" db="EMBL/GenBank/DDBJ databases">
        <title>Colletotrichum kahawae CIFC_Que2 genome sequencing and assembly.</title>
        <authorList>
            <person name="Baroncelli R."/>
        </authorList>
    </citation>
    <scope>NUCLEOTIDE SEQUENCE</scope>
    <source>
        <strain evidence="2">CIFC_Que2</strain>
    </source>
</reference>
<evidence type="ECO:0000313" key="3">
    <source>
        <dbReference type="Proteomes" id="UP001281614"/>
    </source>
</evidence>